<dbReference type="SUPFAM" id="SSF51430">
    <property type="entry name" value="NAD(P)-linked oxidoreductase"/>
    <property type="match status" value="1"/>
</dbReference>
<dbReference type="OMA" id="TFPAHEV"/>
<dbReference type="GeneID" id="7836048"/>
<evidence type="ECO:0000313" key="5">
    <source>
        <dbReference type="EMBL" id="EDK31511.1"/>
    </source>
</evidence>
<dbReference type="PRINTS" id="PR01577">
    <property type="entry name" value="KCNABCHANNEL"/>
</dbReference>
<dbReference type="eggNOG" id="KOG1575">
    <property type="taxonomic scope" value="Eukaryota"/>
</dbReference>
<dbReference type="RefSeq" id="XP_001470919.1">
    <property type="nucleotide sequence ID" value="XM_001470869.1"/>
</dbReference>
<dbReference type="InterPro" id="IPR036812">
    <property type="entry name" value="NAD(P)_OxRdtase_dom_sf"/>
</dbReference>
<dbReference type="PANTHER" id="PTHR43150">
    <property type="entry name" value="HYPERKINETIC, ISOFORM M"/>
    <property type="match status" value="1"/>
</dbReference>
<comment type="similarity">
    <text evidence="1">Belongs to the shaker potassium channel beta subunit family.</text>
</comment>
<dbReference type="InterPro" id="IPR005399">
    <property type="entry name" value="K_chnl_volt-dep_bsu_KCNAB-rel"/>
</dbReference>
<dbReference type="PANTHER" id="PTHR43150:SF2">
    <property type="entry name" value="HYPERKINETIC, ISOFORM M"/>
    <property type="match status" value="1"/>
</dbReference>
<dbReference type="FunCoup" id="A4VDA7">
    <property type="interactions" value="29"/>
</dbReference>
<dbReference type="InterPro" id="IPR023210">
    <property type="entry name" value="NADP_OxRdtase_dom"/>
</dbReference>
<dbReference type="Gene3D" id="3.20.20.100">
    <property type="entry name" value="NADP-dependent oxidoreductase domain"/>
    <property type="match status" value="1"/>
</dbReference>
<dbReference type="AlphaFoldDB" id="A4VDA7"/>
<evidence type="ECO:0000313" key="6">
    <source>
        <dbReference type="Proteomes" id="UP000009168"/>
    </source>
</evidence>
<dbReference type="InParanoid" id="A4VDA7"/>
<dbReference type="STRING" id="312017.A4VDA7"/>
<proteinExistence type="inferred from homology"/>
<dbReference type="GO" id="GO:0016491">
    <property type="term" value="F:oxidoreductase activity"/>
    <property type="evidence" value="ECO:0007669"/>
    <property type="project" value="UniProtKB-KW"/>
</dbReference>
<protein>
    <submittedName>
        <fullName evidence="5">Aldo/keto reductase family oxidoreductase</fullName>
    </submittedName>
</protein>
<dbReference type="KEGG" id="tet:TTHERM_00409121"/>
<dbReference type="Pfam" id="PF00248">
    <property type="entry name" value="Aldo_ket_red"/>
    <property type="match status" value="1"/>
</dbReference>
<dbReference type="HOGENOM" id="CLU_023205_2_0_1"/>
<evidence type="ECO:0000256" key="3">
    <source>
        <dbReference type="ARBA" id="ARBA00023002"/>
    </source>
</evidence>
<evidence type="ECO:0000256" key="1">
    <source>
        <dbReference type="ARBA" id="ARBA00006515"/>
    </source>
</evidence>
<reference evidence="6" key="1">
    <citation type="journal article" date="2006" name="PLoS Biol.">
        <title>Macronuclear genome sequence of the ciliate Tetrahymena thermophila, a model eukaryote.</title>
        <authorList>
            <person name="Eisen J.A."/>
            <person name="Coyne R.S."/>
            <person name="Wu M."/>
            <person name="Wu D."/>
            <person name="Thiagarajan M."/>
            <person name="Wortman J.R."/>
            <person name="Badger J.H."/>
            <person name="Ren Q."/>
            <person name="Amedeo P."/>
            <person name="Jones K.M."/>
            <person name="Tallon L.J."/>
            <person name="Delcher A.L."/>
            <person name="Salzberg S.L."/>
            <person name="Silva J.C."/>
            <person name="Haas B.J."/>
            <person name="Majoros W.H."/>
            <person name="Farzad M."/>
            <person name="Carlton J.M."/>
            <person name="Smith R.K. Jr."/>
            <person name="Garg J."/>
            <person name="Pearlman R.E."/>
            <person name="Karrer K.M."/>
            <person name="Sun L."/>
            <person name="Manning G."/>
            <person name="Elde N.C."/>
            <person name="Turkewitz A.P."/>
            <person name="Asai D.J."/>
            <person name="Wilkes D.E."/>
            <person name="Wang Y."/>
            <person name="Cai H."/>
            <person name="Collins K."/>
            <person name="Stewart B.A."/>
            <person name="Lee S.R."/>
            <person name="Wilamowska K."/>
            <person name="Weinberg Z."/>
            <person name="Ruzzo W.L."/>
            <person name="Wloga D."/>
            <person name="Gaertig J."/>
            <person name="Frankel J."/>
            <person name="Tsao C.-C."/>
            <person name="Gorovsky M.A."/>
            <person name="Keeling P.J."/>
            <person name="Waller R.F."/>
            <person name="Patron N.J."/>
            <person name="Cherry J.M."/>
            <person name="Stover N.A."/>
            <person name="Krieger C.J."/>
            <person name="del Toro C."/>
            <person name="Ryder H.F."/>
            <person name="Williamson S.C."/>
            <person name="Barbeau R.A."/>
            <person name="Hamilton E.P."/>
            <person name="Orias E."/>
        </authorList>
    </citation>
    <scope>NUCLEOTIDE SEQUENCE [LARGE SCALE GENOMIC DNA]</scope>
    <source>
        <strain evidence="6">SB210</strain>
    </source>
</reference>
<evidence type="ECO:0000256" key="2">
    <source>
        <dbReference type="ARBA" id="ARBA00022857"/>
    </source>
</evidence>
<dbReference type="OrthoDB" id="2310150at2759"/>
<organism evidence="5 6">
    <name type="scientific">Tetrahymena thermophila (strain SB210)</name>
    <dbReference type="NCBI Taxonomy" id="312017"/>
    <lineage>
        <taxon>Eukaryota</taxon>
        <taxon>Sar</taxon>
        <taxon>Alveolata</taxon>
        <taxon>Ciliophora</taxon>
        <taxon>Intramacronucleata</taxon>
        <taxon>Oligohymenophorea</taxon>
        <taxon>Hymenostomatida</taxon>
        <taxon>Tetrahymenina</taxon>
        <taxon>Tetrahymenidae</taxon>
        <taxon>Tetrahymena</taxon>
    </lineage>
</organism>
<evidence type="ECO:0000259" key="4">
    <source>
        <dbReference type="Pfam" id="PF00248"/>
    </source>
</evidence>
<dbReference type="EMBL" id="GG662612">
    <property type="protein sequence ID" value="EDK31511.1"/>
    <property type="molecule type" value="Genomic_DNA"/>
</dbReference>
<keyword evidence="6" id="KW-1185">Reference proteome</keyword>
<dbReference type="Proteomes" id="UP000009168">
    <property type="component" value="Unassembled WGS sequence"/>
</dbReference>
<gene>
    <name evidence="5" type="ORF">TTHERM_00409121</name>
</gene>
<keyword evidence="2" id="KW-0521">NADP</keyword>
<sequence>MEYRSLGNTGLKVSVISFGTMVVTDDPLQQEKTNEHVKKAWDLGINYFDTSEYYGYGLGEIQLGVALKSLKVPREDIVVSTKIFLGSKIGDINCQKINSIGLSRKHIKEGVKNSLKRLQLDYADIVFCHRFDHETPFEEIARAFTELIQAGVIHYWGTSEWSAANIFEMREICAEKNLIKPCVEQPQYNMIARDRIESEYARLFDKYRMGSTVWSPLAQGILAGKYNQGGVPESVRFEAQNSFIFKRYWNNFFSPEKKDHLLNALGQLADYAKELDMTQAQLAMCWVLTNKDVSTAITGCSRAEQLEETVKCVQMYKKLTPEVLLKLEKILGNTPDQGINYKTFTPLPTRR</sequence>
<keyword evidence="3" id="KW-0560">Oxidoreductase</keyword>
<accession>A4VDA7</accession>
<name>A4VDA7_TETTS</name>
<feature type="domain" description="NADP-dependent oxidoreductase" evidence="4">
    <location>
        <begin position="16"/>
        <end position="329"/>
    </location>
</feature>